<dbReference type="OrthoDB" id="3873597at2"/>
<organism evidence="2 3">
    <name type="scientific">Kitasatospora cheerisanensis KCTC 2395</name>
    <dbReference type="NCBI Taxonomy" id="1348663"/>
    <lineage>
        <taxon>Bacteria</taxon>
        <taxon>Bacillati</taxon>
        <taxon>Actinomycetota</taxon>
        <taxon>Actinomycetes</taxon>
        <taxon>Kitasatosporales</taxon>
        <taxon>Streptomycetaceae</taxon>
        <taxon>Kitasatospora</taxon>
    </lineage>
</organism>
<evidence type="ECO:0000313" key="3">
    <source>
        <dbReference type="Proteomes" id="UP000027178"/>
    </source>
</evidence>
<dbReference type="EMBL" id="JNBY01000073">
    <property type="protein sequence ID" value="KDN86068.1"/>
    <property type="molecule type" value="Genomic_DNA"/>
</dbReference>
<gene>
    <name evidence="2" type="ORF">KCH_18850</name>
</gene>
<reference evidence="2 3" key="1">
    <citation type="submission" date="2014-05" db="EMBL/GenBank/DDBJ databases">
        <title>Draft Genome Sequence of Kitasatospora cheerisanensis KCTC 2395.</title>
        <authorList>
            <person name="Nam D.H."/>
        </authorList>
    </citation>
    <scope>NUCLEOTIDE SEQUENCE [LARGE SCALE GENOMIC DNA]</scope>
    <source>
        <strain evidence="2 3">KCTC 2395</strain>
    </source>
</reference>
<accession>A0A066YWZ9</accession>
<dbReference type="HOGENOM" id="CLU_074514_2_0_11"/>
<evidence type="ECO:0000313" key="2">
    <source>
        <dbReference type="EMBL" id="KDN86068.1"/>
    </source>
</evidence>
<name>A0A066YWZ9_9ACTN</name>
<keyword evidence="3" id="KW-1185">Reference proteome</keyword>
<dbReference type="Proteomes" id="UP000027178">
    <property type="component" value="Unassembled WGS sequence"/>
</dbReference>
<dbReference type="RefSeq" id="WP_157031956.1">
    <property type="nucleotide sequence ID" value="NZ_KK853997.1"/>
</dbReference>
<sequence>MFEPHSLGPSGTGAFAPISPVRTADRVRTPEPGHPLERDRTVVPLRPGATPAAPTPPGAPAPGEPELVPVLPALAPLLPGGGLRPGTAVSVAGDTGLLLALGAGAFTEQAGDTAWAAAVGLPELGLSAAAGYGYDLRRLLLADHPGPHWPDVVAALAGAVGLILLRPTGPVAPALAARLTAVLRRTRCALLVAGPWPGAVQRLSIRTGRWFGLGDGHGQLTGRQVEAVAEGRGTATRPRTAHLWLPDAQGAARAFAPAEPLPARPALEAV</sequence>
<protein>
    <submittedName>
        <fullName evidence="2">Uncharacterized protein</fullName>
    </submittedName>
</protein>
<feature type="compositionally biased region" description="Pro residues" evidence="1">
    <location>
        <begin position="53"/>
        <end position="63"/>
    </location>
</feature>
<comment type="caution">
    <text evidence="2">The sequence shown here is derived from an EMBL/GenBank/DDBJ whole genome shotgun (WGS) entry which is preliminary data.</text>
</comment>
<dbReference type="AlphaFoldDB" id="A0A066YWZ9"/>
<feature type="region of interest" description="Disordered" evidence="1">
    <location>
        <begin position="1"/>
        <end position="63"/>
    </location>
</feature>
<dbReference type="eggNOG" id="COG4544">
    <property type="taxonomic scope" value="Bacteria"/>
</dbReference>
<evidence type="ECO:0000256" key="1">
    <source>
        <dbReference type="SAM" id="MobiDB-lite"/>
    </source>
</evidence>
<feature type="compositionally biased region" description="Basic and acidic residues" evidence="1">
    <location>
        <begin position="23"/>
        <end position="41"/>
    </location>
</feature>
<proteinExistence type="predicted"/>
<dbReference type="PATRIC" id="fig|1348663.4.peg.1817"/>